<dbReference type="SUPFAM" id="SSF49879">
    <property type="entry name" value="SMAD/FHA domain"/>
    <property type="match status" value="1"/>
</dbReference>
<dbReference type="Gene3D" id="3.30.450.40">
    <property type="match status" value="1"/>
</dbReference>
<dbReference type="GO" id="GO:0045893">
    <property type="term" value="P:positive regulation of DNA-templated transcription"/>
    <property type="evidence" value="ECO:0000318"/>
    <property type="project" value="GO_Central"/>
</dbReference>
<dbReference type="InterPro" id="IPR002078">
    <property type="entry name" value="Sigma_54_int"/>
</dbReference>
<dbReference type="STRING" id="243090.RB8745"/>
<dbReference type="PROSITE" id="PS50045">
    <property type="entry name" value="SIGMA54_INTERACT_4"/>
    <property type="match status" value="1"/>
</dbReference>
<dbReference type="PROSITE" id="PS00688">
    <property type="entry name" value="SIGMA54_INTERACT_3"/>
    <property type="match status" value="1"/>
</dbReference>
<dbReference type="InterPro" id="IPR058031">
    <property type="entry name" value="AAA_lid_NorR"/>
</dbReference>
<gene>
    <name evidence="8" type="ordered locus">RB8745</name>
</gene>
<sequence length="623" mass="70074">MLPRCRRTTHPIHPPTFTRLELMVAYLAIQDGNEKGTQFPLDPERPMHIGRAAGCEIMLTDPNSSRFHAVIYYEDHNWQLRDTESRNGTLVNGKKVSTARLNNDTQVVIGKTIMQMINLDEDSLNEDALSQTVYEELESYRTRQPDRVREPGQLVDHPDDLLDLYQLSLSLLGGKRADEVINTTLELLLDRTASETVTLVADLGDGRWKIRRQFPKDSQPIKLDRGRLRHVSNEQKPYISDPPENNGKSGKDACMMVPILDGETSLGVLVLHRSGAAYDERLFDLTVGAGSLLTKGIAQSTLTENLRLENQRIADRNADQGELIGSSKSMLRLKERISRVGAANGSVLVRGESGSGKELVARAVHRSSTRTDRPMLTVNCAAIPRDLLESQLFGHKKGSFTGADNDHDGLFQQANEGTLFLDEIGELSLEGQAKLLRILEGHPFLPVGATKQVSVDVRVIAATNRDLTEFVRDGRFREDLYYRLSVFELVVPPLRERGEDIDILIDHFLDHFLRQHGRPKLSLSDPARERMRNYAWPGNVRQLRNVIDSAVVMADEPMIQEDDLGLRDAGLTQIDTLRIDVWEKRLIEKALNRCDGSVPEAAKLLGISRATAYRKITEYEIER</sequence>
<dbReference type="PROSITE" id="PS00675">
    <property type="entry name" value="SIGMA54_INTERACT_1"/>
    <property type="match status" value="1"/>
</dbReference>
<dbReference type="PANTHER" id="PTHR32071">
    <property type="entry name" value="TRANSCRIPTIONAL REGULATORY PROTEIN"/>
    <property type="match status" value="1"/>
</dbReference>
<keyword evidence="4" id="KW-0238">DNA-binding</keyword>
<dbReference type="eggNOG" id="COG1716">
    <property type="taxonomic scope" value="Bacteria"/>
</dbReference>
<dbReference type="FunFam" id="3.40.50.300:FF:000006">
    <property type="entry name" value="DNA-binding transcriptional regulator NtrC"/>
    <property type="match status" value="1"/>
</dbReference>
<dbReference type="GO" id="GO:0000987">
    <property type="term" value="F:cis-regulatory region sequence-specific DNA binding"/>
    <property type="evidence" value="ECO:0000318"/>
    <property type="project" value="GO_Central"/>
</dbReference>
<dbReference type="InterPro" id="IPR009057">
    <property type="entry name" value="Homeodomain-like_sf"/>
</dbReference>
<keyword evidence="2" id="KW-0067">ATP-binding</keyword>
<dbReference type="PROSITE" id="PS50006">
    <property type="entry name" value="FHA_DOMAIN"/>
    <property type="match status" value="1"/>
</dbReference>
<dbReference type="PATRIC" id="fig|243090.15.peg.4195"/>
<dbReference type="AlphaFoldDB" id="Q7U393"/>
<evidence type="ECO:0000259" key="7">
    <source>
        <dbReference type="PROSITE" id="PS50045"/>
    </source>
</evidence>
<evidence type="ECO:0000256" key="4">
    <source>
        <dbReference type="ARBA" id="ARBA00023125"/>
    </source>
</evidence>
<dbReference type="CDD" id="cd00060">
    <property type="entry name" value="FHA"/>
    <property type="match status" value="1"/>
</dbReference>
<dbReference type="KEGG" id="rba:RB8745"/>
<dbReference type="Gene3D" id="1.10.8.60">
    <property type="match status" value="1"/>
</dbReference>
<feature type="domain" description="FHA" evidence="6">
    <location>
        <begin position="47"/>
        <end position="96"/>
    </location>
</feature>
<evidence type="ECO:0000256" key="1">
    <source>
        <dbReference type="ARBA" id="ARBA00022741"/>
    </source>
</evidence>
<dbReference type="InterPro" id="IPR008984">
    <property type="entry name" value="SMAD_FHA_dom_sf"/>
</dbReference>
<dbReference type="eggNOG" id="COG2204">
    <property type="taxonomic scope" value="Bacteria"/>
</dbReference>
<dbReference type="PROSITE" id="PS00676">
    <property type="entry name" value="SIGMA54_INTERACT_2"/>
    <property type="match status" value="1"/>
</dbReference>
<proteinExistence type="predicted"/>
<dbReference type="PANTHER" id="PTHR32071:SF57">
    <property type="entry name" value="C4-DICARBOXYLATE TRANSPORT TRANSCRIPTIONAL REGULATORY PROTEIN DCTD"/>
    <property type="match status" value="1"/>
</dbReference>
<dbReference type="EnsemblBacteria" id="CAD75897">
    <property type="protein sequence ID" value="CAD75897"/>
    <property type="gene ID" value="RB8745"/>
</dbReference>
<accession>Q7U393</accession>
<dbReference type="SMART" id="SM00382">
    <property type="entry name" value="AAA"/>
    <property type="match status" value="1"/>
</dbReference>
<feature type="domain" description="Sigma-54 factor interaction" evidence="7">
    <location>
        <begin position="323"/>
        <end position="552"/>
    </location>
</feature>
<evidence type="ECO:0000256" key="3">
    <source>
        <dbReference type="ARBA" id="ARBA00023015"/>
    </source>
</evidence>
<dbReference type="Gene3D" id="1.10.10.60">
    <property type="entry name" value="Homeodomain-like"/>
    <property type="match status" value="1"/>
</dbReference>
<organism evidence="8 9">
    <name type="scientific">Rhodopirellula baltica (strain DSM 10527 / NCIMB 13988 / SH1)</name>
    <dbReference type="NCBI Taxonomy" id="243090"/>
    <lineage>
        <taxon>Bacteria</taxon>
        <taxon>Pseudomonadati</taxon>
        <taxon>Planctomycetota</taxon>
        <taxon>Planctomycetia</taxon>
        <taxon>Pirellulales</taxon>
        <taxon>Pirellulaceae</taxon>
        <taxon>Rhodopirellula</taxon>
    </lineage>
</organism>
<dbReference type="Gene3D" id="2.60.200.20">
    <property type="match status" value="1"/>
</dbReference>
<dbReference type="InParanoid" id="Q7U393"/>
<dbReference type="InterPro" id="IPR025944">
    <property type="entry name" value="Sigma_54_int_dom_CS"/>
</dbReference>
<dbReference type="InterPro" id="IPR025662">
    <property type="entry name" value="Sigma_54_int_dom_ATP-bd_1"/>
</dbReference>
<dbReference type="Proteomes" id="UP000001025">
    <property type="component" value="Chromosome"/>
</dbReference>
<dbReference type="GO" id="GO:0001216">
    <property type="term" value="F:DNA-binding transcription activator activity"/>
    <property type="evidence" value="ECO:0000318"/>
    <property type="project" value="GO_Central"/>
</dbReference>
<dbReference type="CDD" id="cd00009">
    <property type="entry name" value="AAA"/>
    <property type="match status" value="1"/>
</dbReference>
<dbReference type="InterPro" id="IPR029016">
    <property type="entry name" value="GAF-like_dom_sf"/>
</dbReference>
<dbReference type="HOGENOM" id="CLU_000445_95_2_0"/>
<dbReference type="OrthoDB" id="9761019at2"/>
<keyword evidence="1" id="KW-0547">Nucleotide-binding</keyword>
<dbReference type="InterPro" id="IPR000253">
    <property type="entry name" value="FHA_dom"/>
</dbReference>
<evidence type="ECO:0000256" key="5">
    <source>
        <dbReference type="ARBA" id="ARBA00023163"/>
    </source>
</evidence>
<dbReference type="InterPro" id="IPR025943">
    <property type="entry name" value="Sigma_54_int_dom_ATP-bd_2"/>
</dbReference>
<name>Q7U393_RHOBA</name>
<dbReference type="Pfam" id="PF02954">
    <property type="entry name" value="HTH_8"/>
    <property type="match status" value="1"/>
</dbReference>
<evidence type="ECO:0000259" key="6">
    <source>
        <dbReference type="PROSITE" id="PS50006"/>
    </source>
</evidence>
<dbReference type="InterPro" id="IPR002197">
    <property type="entry name" value="HTH_Fis"/>
</dbReference>
<dbReference type="SMART" id="SM00240">
    <property type="entry name" value="FHA"/>
    <property type="match status" value="1"/>
</dbReference>
<dbReference type="GO" id="GO:0005524">
    <property type="term" value="F:ATP binding"/>
    <property type="evidence" value="ECO:0007669"/>
    <property type="project" value="UniProtKB-KW"/>
</dbReference>
<dbReference type="SUPFAM" id="SSF46689">
    <property type="entry name" value="Homeodomain-like"/>
    <property type="match status" value="1"/>
</dbReference>
<keyword evidence="9" id="KW-1185">Reference proteome</keyword>
<keyword evidence="3" id="KW-0805">Transcription regulation</keyword>
<dbReference type="Pfam" id="PF00158">
    <property type="entry name" value="Sigma54_activat"/>
    <property type="match status" value="1"/>
</dbReference>
<protein>
    <submittedName>
        <fullName evidence="8">Nitrogen fixation protein anfA (sigma-54 dependendent transcription regulator)</fullName>
    </submittedName>
</protein>
<dbReference type="PRINTS" id="PR01590">
    <property type="entry name" value="HTHFIS"/>
</dbReference>
<dbReference type="EMBL" id="BX294148">
    <property type="protein sequence ID" value="CAD75897.1"/>
    <property type="molecule type" value="Genomic_DNA"/>
</dbReference>
<dbReference type="Pfam" id="PF16697">
    <property type="entry name" value="Yop-YscD_cpl"/>
    <property type="match status" value="1"/>
</dbReference>
<evidence type="ECO:0000256" key="2">
    <source>
        <dbReference type="ARBA" id="ARBA00022840"/>
    </source>
</evidence>
<keyword evidence="5" id="KW-0804">Transcription</keyword>
<dbReference type="Gene3D" id="3.40.50.300">
    <property type="entry name" value="P-loop containing nucleotide triphosphate hydrolases"/>
    <property type="match status" value="1"/>
</dbReference>
<dbReference type="Pfam" id="PF25601">
    <property type="entry name" value="AAA_lid_14"/>
    <property type="match status" value="1"/>
</dbReference>
<reference evidence="8 9" key="1">
    <citation type="journal article" date="2003" name="Proc. Natl. Acad. Sci. U.S.A.">
        <title>Complete genome sequence of the marine planctomycete Pirellula sp. strain 1.</title>
        <authorList>
            <person name="Gloeckner F.O."/>
            <person name="Kube M."/>
            <person name="Bauer M."/>
            <person name="Teeling H."/>
            <person name="Lombardot T."/>
            <person name="Ludwig W."/>
            <person name="Gade D."/>
            <person name="Beck A."/>
            <person name="Borzym K."/>
            <person name="Heitmann K."/>
            <person name="Rabus R."/>
            <person name="Schlesner H."/>
            <person name="Amann R."/>
            <person name="Reinhardt R."/>
        </authorList>
    </citation>
    <scope>NUCLEOTIDE SEQUENCE [LARGE SCALE GENOMIC DNA]</scope>
    <source>
        <strain evidence="9">DSM 10527 / NCIMB 13988 / SH1</strain>
    </source>
</reference>
<dbReference type="InterPro" id="IPR032030">
    <property type="entry name" value="YscD_cytoplasmic_dom"/>
</dbReference>
<evidence type="ECO:0000313" key="9">
    <source>
        <dbReference type="Proteomes" id="UP000001025"/>
    </source>
</evidence>
<dbReference type="InterPro" id="IPR027417">
    <property type="entry name" value="P-loop_NTPase"/>
</dbReference>
<dbReference type="InterPro" id="IPR003593">
    <property type="entry name" value="AAA+_ATPase"/>
</dbReference>
<evidence type="ECO:0000313" key="8">
    <source>
        <dbReference type="EMBL" id="CAD75897.1"/>
    </source>
</evidence>
<dbReference type="GO" id="GO:0032993">
    <property type="term" value="C:protein-DNA complex"/>
    <property type="evidence" value="ECO:0000318"/>
    <property type="project" value="GO_Central"/>
</dbReference>
<dbReference type="eggNOG" id="COG2203">
    <property type="taxonomic scope" value="Bacteria"/>
</dbReference>
<dbReference type="SUPFAM" id="SSF52540">
    <property type="entry name" value="P-loop containing nucleoside triphosphate hydrolases"/>
    <property type="match status" value="1"/>
</dbReference>